<gene>
    <name evidence="2" type="ORF">IAB44_06535</name>
</gene>
<dbReference type="AlphaFoldDB" id="A0A9D1JJY8"/>
<organism evidence="2 3">
    <name type="scientific">Candidatus Limivivens intestinipullorum</name>
    <dbReference type="NCBI Taxonomy" id="2840858"/>
    <lineage>
        <taxon>Bacteria</taxon>
        <taxon>Bacillati</taxon>
        <taxon>Bacillota</taxon>
        <taxon>Clostridia</taxon>
        <taxon>Lachnospirales</taxon>
        <taxon>Lachnospiraceae</taxon>
        <taxon>Lachnospiraceae incertae sedis</taxon>
        <taxon>Candidatus Limivivens</taxon>
    </lineage>
</organism>
<reference evidence="2" key="2">
    <citation type="journal article" date="2021" name="PeerJ">
        <title>Extensive microbial diversity within the chicken gut microbiome revealed by metagenomics and culture.</title>
        <authorList>
            <person name="Gilroy R."/>
            <person name="Ravi A."/>
            <person name="Getino M."/>
            <person name="Pursley I."/>
            <person name="Horton D.L."/>
            <person name="Alikhan N.F."/>
            <person name="Baker D."/>
            <person name="Gharbi K."/>
            <person name="Hall N."/>
            <person name="Watson M."/>
            <person name="Adriaenssens E.M."/>
            <person name="Foster-Nyarko E."/>
            <person name="Jarju S."/>
            <person name="Secka A."/>
            <person name="Antonio M."/>
            <person name="Oren A."/>
            <person name="Chaudhuri R.R."/>
            <person name="La Ragione R."/>
            <person name="Hildebrand F."/>
            <person name="Pallen M.J."/>
        </authorList>
    </citation>
    <scope>NUCLEOTIDE SEQUENCE</scope>
    <source>
        <strain evidence="2">CHK190-19873</strain>
    </source>
</reference>
<accession>A0A9D1JJY8</accession>
<evidence type="ECO:0000259" key="1">
    <source>
        <dbReference type="Pfam" id="PF12654"/>
    </source>
</evidence>
<name>A0A9D1JJY8_9FIRM</name>
<evidence type="ECO:0000313" key="3">
    <source>
        <dbReference type="Proteomes" id="UP000823935"/>
    </source>
</evidence>
<dbReference type="InterPro" id="IPR024264">
    <property type="entry name" value="DUF3786"/>
</dbReference>
<reference evidence="2" key="1">
    <citation type="submission" date="2020-10" db="EMBL/GenBank/DDBJ databases">
        <authorList>
            <person name="Gilroy R."/>
        </authorList>
    </citation>
    <scope>NUCLEOTIDE SEQUENCE</scope>
    <source>
        <strain evidence="2">CHK190-19873</strain>
    </source>
</reference>
<dbReference type="EMBL" id="DVIQ01000031">
    <property type="protein sequence ID" value="HIS31188.1"/>
    <property type="molecule type" value="Genomic_DNA"/>
</dbReference>
<dbReference type="Proteomes" id="UP000823935">
    <property type="component" value="Unassembled WGS sequence"/>
</dbReference>
<sequence>MTYSKKSNYEITKEAMEKKFLEYDQEAMICKFHLKQDERFLYIPFVGEEYRVDRRTGKTEYASEKEGCYVPGDFNASMTIFDVLCCSQKNCCLSGNFVSIGAVKGFSAASAPGEELFAREALAFAGKASRLKAACERLGGVPWKPGDVAFRLPLFEFMDVILQFWDADEEFDPVIRVLWDENILDFMHYETTFYATSHLLGRLKRLADDSR</sequence>
<proteinExistence type="predicted"/>
<comment type="caution">
    <text evidence="2">The sequence shown here is derived from an EMBL/GenBank/DDBJ whole genome shotgun (WGS) entry which is preliminary data.</text>
</comment>
<protein>
    <submittedName>
        <fullName evidence="2">DUF3786 domain-containing protein</fullName>
    </submittedName>
</protein>
<feature type="domain" description="DUF3786" evidence="1">
    <location>
        <begin position="32"/>
        <end position="198"/>
    </location>
</feature>
<evidence type="ECO:0000313" key="2">
    <source>
        <dbReference type="EMBL" id="HIS31188.1"/>
    </source>
</evidence>
<dbReference type="Pfam" id="PF12654">
    <property type="entry name" value="DUF3786"/>
    <property type="match status" value="1"/>
</dbReference>